<dbReference type="EMBL" id="BAABME010017371">
    <property type="protein sequence ID" value="GAA0149820.1"/>
    <property type="molecule type" value="Genomic_DNA"/>
</dbReference>
<protein>
    <submittedName>
        <fullName evidence="2">Uncharacterized protein</fullName>
    </submittedName>
</protein>
<evidence type="ECO:0000256" key="1">
    <source>
        <dbReference type="SAM" id="MobiDB-lite"/>
    </source>
</evidence>
<comment type="caution">
    <text evidence="2">The sequence shown here is derived from an EMBL/GenBank/DDBJ whole genome shotgun (WGS) entry which is preliminary data.</text>
</comment>
<evidence type="ECO:0000313" key="2">
    <source>
        <dbReference type="EMBL" id="GAA0149820.1"/>
    </source>
</evidence>
<dbReference type="AlphaFoldDB" id="A0AAV3PEN8"/>
<feature type="region of interest" description="Disordered" evidence="1">
    <location>
        <begin position="28"/>
        <end position="48"/>
    </location>
</feature>
<reference evidence="2 3" key="1">
    <citation type="submission" date="2024-01" db="EMBL/GenBank/DDBJ databases">
        <title>The complete chloroplast genome sequence of Lithospermum erythrorhizon: insights into the phylogenetic relationship among Boraginaceae species and the maternal lineages of purple gromwells.</title>
        <authorList>
            <person name="Okada T."/>
            <person name="Watanabe K."/>
        </authorList>
    </citation>
    <scope>NUCLEOTIDE SEQUENCE [LARGE SCALE GENOMIC DNA]</scope>
</reference>
<accession>A0AAV3PEN8</accession>
<name>A0AAV3PEN8_LITER</name>
<sequence>MKEFATCGGRSSVVKGVSGGWVVKGKMGGENGGVVTSGEGGGSGERVSTTRVVRGCGSWRLRRSKGGWRFSDW</sequence>
<dbReference type="Proteomes" id="UP001454036">
    <property type="component" value="Unassembled WGS sequence"/>
</dbReference>
<evidence type="ECO:0000313" key="3">
    <source>
        <dbReference type="Proteomes" id="UP001454036"/>
    </source>
</evidence>
<organism evidence="2 3">
    <name type="scientific">Lithospermum erythrorhizon</name>
    <name type="common">Purple gromwell</name>
    <name type="synonym">Lithospermum officinale var. erythrorhizon</name>
    <dbReference type="NCBI Taxonomy" id="34254"/>
    <lineage>
        <taxon>Eukaryota</taxon>
        <taxon>Viridiplantae</taxon>
        <taxon>Streptophyta</taxon>
        <taxon>Embryophyta</taxon>
        <taxon>Tracheophyta</taxon>
        <taxon>Spermatophyta</taxon>
        <taxon>Magnoliopsida</taxon>
        <taxon>eudicotyledons</taxon>
        <taxon>Gunneridae</taxon>
        <taxon>Pentapetalae</taxon>
        <taxon>asterids</taxon>
        <taxon>lamiids</taxon>
        <taxon>Boraginales</taxon>
        <taxon>Boraginaceae</taxon>
        <taxon>Boraginoideae</taxon>
        <taxon>Lithospermeae</taxon>
        <taxon>Lithospermum</taxon>
    </lineage>
</organism>
<gene>
    <name evidence="2" type="ORF">LIER_37002</name>
</gene>
<proteinExistence type="predicted"/>
<keyword evidence="3" id="KW-1185">Reference proteome</keyword>